<evidence type="ECO:0000259" key="3">
    <source>
        <dbReference type="PROSITE" id="PS51295"/>
    </source>
</evidence>
<comment type="caution">
    <text evidence="4">The sequence shown here is derived from an EMBL/GenBank/DDBJ whole genome shotgun (WGS) entry which is preliminary data.</text>
</comment>
<dbReference type="PROSITE" id="PS51295">
    <property type="entry name" value="CRM"/>
    <property type="match status" value="1"/>
</dbReference>
<dbReference type="PANTHER" id="PTHR40065:SF3">
    <property type="entry name" value="RNA-BINDING PROTEIN YHBY"/>
    <property type="match status" value="1"/>
</dbReference>
<dbReference type="SMART" id="SM01103">
    <property type="entry name" value="CRS1_YhbY"/>
    <property type="match status" value="1"/>
</dbReference>
<sequence>MTVMANSSLSNADIKHLKGIGHQLNPVVMIGGQGVTATVIEEIGRALSDHELIKVKIPAGSKADRDAVANAIAEATDAILVTSIGRMVLLLRRNPEANPKLSNLARFG</sequence>
<evidence type="ECO:0000256" key="1">
    <source>
        <dbReference type="ARBA" id="ARBA00022884"/>
    </source>
</evidence>
<dbReference type="AlphaFoldDB" id="A0AA91JA74"/>
<dbReference type="InterPro" id="IPR001890">
    <property type="entry name" value="RNA-binding_CRM"/>
</dbReference>
<name>A0AA91JA74_FAUOS</name>
<gene>
    <name evidence="4" type="ORF">A9299_08615</name>
</gene>
<protein>
    <submittedName>
        <fullName evidence="4">Ribosome assembly protein YhbY</fullName>
    </submittedName>
</protein>
<dbReference type="Pfam" id="PF01985">
    <property type="entry name" value="CRS1_YhbY"/>
    <property type="match status" value="1"/>
</dbReference>
<keyword evidence="1 2" id="KW-0694">RNA-binding</keyword>
<dbReference type="InterPro" id="IPR051925">
    <property type="entry name" value="RNA-binding_domain"/>
</dbReference>
<feature type="domain" description="CRM" evidence="3">
    <location>
        <begin position="7"/>
        <end position="103"/>
    </location>
</feature>
<evidence type="ECO:0000256" key="2">
    <source>
        <dbReference type="PROSITE-ProRule" id="PRU00626"/>
    </source>
</evidence>
<reference evidence="4" key="1">
    <citation type="submission" date="2016-06" db="EMBL/GenBank/DDBJ databases">
        <title>Draft genome of Moraxella osloensis CCUG 67237.</title>
        <authorList>
            <person name="Salva-Serra F."/>
            <person name="Engstrom-Jakobsson H."/>
            <person name="Thorell K."/>
            <person name="Gonzales-Siles L."/>
            <person name="Karlsson R."/>
            <person name="Boulund F."/>
            <person name="Engstrand L."/>
            <person name="Kristiansson E."/>
            <person name="Moore E."/>
        </authorList>
    </citation>
    <scope>NUCLEOTIDE SEQUENCE [LARGE SCALE GENOMIC DNA]</scope>
    <source>
        <strain evidence="4">CCUG 67237</strain>
    </source>
</reference>
<evidence type="ECO:0000313" key="4">
    <source>
        <dbReference type="EMBL" id="OBX65419.1"/>
    </source>
</evidence>
<dbReference type="GO" id="GO:0003723">
    <property type="term" value="F:RNA binding"/>
    <property type="evidence" value="ECO:0007669"/>
    <property type="project" value="UniProtKB-UniRule"/>
</dbReference>
<proteinExistence type="predicted"/>
<dbReference type="EMBL" id="LZMT01000010">
    <property type="protein sequence ID" value="OBX65419.1"/>
    <property type="molecule type" value="Genomic_DNA"/>
</dbReference>
<accession>A0AA91JA74</accession>
<dbReference type="InterPro" id="IPR035920">
    <property type="entry name" value="YhbY-like_sf"/>
</dbReference>
<dbReference type="SUPFAM" id="SSF75471">
    <property type="entry name" value="YhbY-like"/>
    <property type="match status" value="1"/>
</dbReference>
<dbReference type="Gene3D" id="3.30.110.60">
    <property type="entry name" value="YhbY-like"/>
    <property type="match status" value="1"/>
</dbReference>
<organism evidence="4">
    <name type="scientific">Faucicola osloensis</name>
    <name type="common">Moraxella osloensis</name>
    <dbReference type="NCBI Taxonomy" id="34062"/>
    <lineage>
        <taxon>Bacteria</taxon>
        <taxon>Pseudomonadati</taxon>
        <taxon>Pseudomonadota</taxon>
        <taxon>Gammaproteobacteria</taxon>
        <taxon>Moraxellales</taxon>
        <taxon>Moraxellaceae</taxon>
        <taxon>Faucicola</taxon>
    </lineage>
</organism>
<dbReference type="PANTHER" id="PTHR40065">
    <property type="entry name" value="RNA-BINDING PROTEIN YHBY"/>
    <property type="match status" value="1"/>
</dbReference>